<feature type="domain" description="Transglutaminase-like" evidence="2">
    <location>
        <begin position="316"/>
        <end position="418"/>
    </location>
</feature>
<dbReference type="InterPro" id="IPR038765">
    <property type="entry name" value="Papain-like_cys_pep_sf"/>
</dbReference>
<name>A0A2M8F485_9BACT</name>
<reference evidence="4" key="1">
    <citation type="submission" date="2017-09" db="EMBL/GenBank/DDBJ databases">
        <title>Depth-based differentiation of microbial function through sediment-hosted aquifers and enrichment of novel symbionts in the deep terrestrial subsurface.</title>
        <authorList>
            <person name="Probst A.J."/>
            <person name="Ladd B."/>
            <person name="Jarett J.K."/>
            <person name="Geller-Mcgrath D.E."/>
            <person name="Sieber C.M.K."/>
            <person name="Emerson J.B."/>
            <person name="Anantharaman K."/>
            <person name="Thomas B.C."/>
            <person name="Malmstrom R."/>
            <person name="Stieglmeier M."/>
            <person name="Klingl A."/>
            <person name="Woyke T."/>
            <person name="Ryan C.M."/>
            <person name="Banfield J.F."/>
        </authorList>
    </citation>
    <scope>NUCLEOTIDE SEQUENCE [LARGE SCALE GENOMIC DNA]</scope>
</reference>
<feature type="non-terminal residue" evidence="3">
    <location>
        <position position="541"/>
    </location>
</feature>
<dbReference type="InterPro" id="IPR002931">
    <property type="entry name" value="Transglutaminase-like"/>
</dbReference>
<accession>A0A2M8F485</accession>
<gene>
    <name evidence="3" type="ORF">CO048_01210</name>
</gene>
<dbReference type="Gene3D" id="2.60.40.1510">
    <property type="entry name" value="ntegrin, alpha v. Chain A, domain 3"/>
    <property type="match status" value="1"/>
</dbReference>
<dbReference type="SUPFAM" id="SSF54001">
    <property type="entry name" value="Cysteine proteinases"/>
    <property type="match status" value="1"/>
</dbReference>
<evidence type="ECO:0000313" key="4">
    <source>
        <dbReference type="Proteomes" id="UP000230580"/>
    </source>
</evidence>
<sequence length="541" mass="61977">MLKVLKILFFFLVLTLFVRFSTIVYAADVQIDYQVEYNLSQYQNNLNSQVNFQIKITNLRSDVYVNKFSISFPQSFTVSNLEVKDDNGKVDPQVTNQNLNTKVEMEFSHPNIGRDSVNNFHLTFNQANLFKINGNVWEVMLPVMESKENGSYKVIVNLPEGTDKKISIAKPRPDSISGRQIIWSNPSTKTIYAVFGDSQLYQANLTYNLKNPSLVPVVVEVAFPPDTSYQKIYFQSISEKPLFFYQDEDGNLLANYFLKPKETKTVNVSEVIEVFSHPRGEVVPVFRQLFNQQKKYLLNSEEYWTVKDPEKLNYGNTAADVYSYVVSHLQYAYQRVTKNSFRLGADRVLSNPNQAVCMEFTDLFIALAREKSIYSREIEGYGFSSDSRLRPLSLASDVLHAWPEYYDSKSELWKPIDPTWENTSGIDYLSSFDLNHIVFVIHGKKPDYPLPAGMYKIDNSQDISIKPAASYPEEKKEVIIDKINLPTEISDKGQVSGSFVVKNTGNIYLWDIPVEIKGEKVVSDKTKINITSLAPYEEKKI</sequence>
<evidence type="ECO:0000259" key="2">
    <source>
        <dbReference type="Pfam" id="PF01841"/>
    </source>
</evidence>
<keyword evidence="1" id="KW-0732">Signal</keyword>
<evidence type="ECO:0000313" key="3">
    <source>
        <dbReference type="EMBL" id="PJC34087.1"/>
    </source>
</evidence>
<comment type="caution">
    <text evidence="3">The sequence shown here is derived from an EMBL/GenBank/DDBJ whole genome shotgun (WGS) entry which is preliminary data.</text>
</comment>
<organism evidence="3 4">
    <name type="scientific">Candidatus Roizmanbacteria bacterium CG_4_9_14_0_2_um_filter_35_15</name>
    <dbReference type="NCBI Taxonomy" id="1974836"/>
    <lineage>
        <taxon>Bacteria</taxon>
        <taxon>Candidatus Roizmaniibacteriota</taxon>
    </lineage>
</organism>
<dbReference type="EMBL" id="PFRZ01000014">
    <property type="protein sequence ID" value="PJC34087.1"/>
    <property type="molecule type" value="Genomic_DNA"/>
</dbReference>
<dbReference type="PANTHER" id="PTHR33490:SF6">
    <property type="entry name" value="SLL1049 PROTEIN"/>
    <property type="match status" value="1"/>
</dbReference>
<dbReference type="AlphaFoldDB" id="A0A2M8F485"/>
<dbReference type="Gene3D" id="3.10.620.30">
    <property type="match status" value="1"/>
</dbReference>
<dbReference type="Pfam" id="PF01841">
    <property type="entry name" value="Transglut_core"/>
    <property type="match status" value="1"/>
</dbReference>
<feature type="signal peptide" evidence="1">
    <location>
        <begin position="1"/>
        <end position="26"/>
    </location>
</feature>
<proteinExistence type="predicted"/>
<evidence type="ECO:0000256" key="1">
    <source>
        <dbReference type="SAM" id="SignalP"/>
    </source>
</evidence>
<dbReference type="PANTHER" id="PTHR33490">
    <property type="entry name" value="BLR5614 PROTEIN-RELATED"/>
    <property type="match status" value="1"/>
</dbReference>
<feature type="chain" id="PRO_5014773316" description="Transglutaminase-like domain-containing protein" evidence="1">
    <location>
        <begin position="27"/>
        <end position="541"/>
    </location>
</feature>
<protein>
    <recommendedName>
        <fullName evidence="2">Transglutaminase-like domain-containing protein</fullName>
    </recommendedName>
</protein>
<dbReference type="Proteomes" id="UP000230580">
    <property type="component" value="Unassembled WGS sequence"/>
</dbReference>